<comment type="caution">
    <text evidence="2">The sequence shown here is derived from an EMBL/GenBank/DDBJ whole genome shotgun (WGS) entry which is preliminary data.</text>
</comment>
<feature type="non-terminal residue" evidence="2">
    <location>
        <position position="302"/>
    </location>
</feature>
<reference evidence="2" key="1">
    <citation type="submission" date="2021-06" db="EMBL/GenBank/DDBJ databases">
        <authorList>
            <person name="Kallberg Y."/>
            <person name="Tangrot J."/>
            <person name="Rosling A."/>
        </authorList>
    </citation>
    <scope>NUCLEOTIDE SEQUENCE</scope>
    <source>
        <strain evidence="2">MA453B</strain>
    </source>
</reference>
<sequence length="302" mass="35939">MTRAKHQRYTRSSGLNPKEDLDKFLTEHINYLQREKKRVERFFKENGINGKNLETNLGELEIIIKERDDYLKKLEKSIEERNEFKKSIDKYKITQKIAIELINKLTIEKNEYKEQITRLSDQNQQYQQEITTLETMRNWSGITIAGQNLRIRRLEDYVESFSSLGRENSRLIRQERMQRIQQERIPRIQQEINRLRDETHFLSQVVGGRMIAGAINELRDENQRLDQENQLLNQDLEIVRRLGDNRIASQNVQIRNLREQVEQYSAQLRERGMPTIPMLMREDAFIHGDDASIHGDDASILE</sequence>
<dbReference type="AlphaFoldDB" id="A0A9N9GJF9"/>
<dbReference type="EMBL" id="CAJVPY010003949">
    <property type="protein sequence ID" value="CAG8606287.1"/>
    <property type="molecule type" value="Genomic_DNA"/>
</dbReference>
<dbReference type="Proteomes" id="UP000789405">
    <property type="component" value="Unassembled WGS sequence"/>
</dbReference>
<feature type="coiled-coil region" evidence="1">
    <location>
        <begin position="178"/>
        <end position="267"/>
    </location>
</feature>
<evidence type="ECO:0000256" key="1">
    <source>
        <dbReference type="SAM" id="Coils"/>
    </source>
</evidence>
<protein>
    <submittedName>
        <fullName evidence="2">14690_t:CDS:1</fullName>
    </submittedName>
</protein>
<gene>
    <name evidence="2" type="ORF">DERYTH_LOCUS7904</name>
</gene>
<organism evidence="2 3">
    <name type="scientific">Dentiscutata erythropus</name>
    <dbReference type="NCBI Taxonomy" id="1348616"/>
    <lineage>
        <taxon>Eukaryota</taxon>
        <taxon>Fungi</taxon>
        <taxon>Fungi incertae sedis</taxon>
        <taxon>Mucoromycota</taxon>
        <taxon>Glomeromycotina</taxon>
        <taxon>Glomeromycetes</taxon>
        <taxon>Diversisporales</taxon>
        <taxon>Gigasporaceae</taxon>
        <taxon>Dentiscutata</taxon>
    </lineage>
</organism>
<keyword evidence="3" id="KW-1185">Reference proteome</keyword>
<keyword evidence="1" id="KW-0175">Coiled coil</keyword>
<name>A0A9N9GJF9_9GLOM</name>
<evidence type="ECO:0000313" key="3">
    <source>
        <dbReference type="Proteomes" id="UP000789405"/>
    </source>
</evidence>
<proteinExistence type="predicted"/>
<dbReference type="OrthoDB" id="2445373at2759"/>
<evidence type="ECO:0000313" key="2">
    <source>
        <dbReference type="EMBL" id="CAG8606287.1"/>
    </source>
</evidence>
<feature type="coiled-coil region" evidence="1">
    <location>
        <begin position="102"/>
        <end position="136"/>
    </location>
</feature>
<accession>A0A9N9GJF9</accession>